<evidence type="ECO:0000256" key="3">
    <source>
        <dbReference type="ARBA" id="ARBA00022448"/>
    </source>
</evidence>
<dbReference type="InterPro" id="IPR023271">
    <property type="entry name" value="Aquaporin-like"/>
</dbReference>
<dbReference type="GO" id="GO:0015250">
    <property type="term" value="F:water channel activity"/>
    <property type="evidence" value="ECO:0007669"/>
    <property type="project" value="TreeGrafter"/>
</dbReference>
<dbReference type="CDD" id="cd00333">
    <property type="entry name" value="MIP"/>
    <property type="match status" value="1"/>
</dbReference>
<comment type="catalytic activity">
    <reaction evidence="8">
        <text>H2O(in) = H2O(out)</text>
        <dbReference type="Rhea" id="RHEA:29667"/>
        <dbReference type="ChEBI" id="CHEBI:15377"/>
    </reaction>
</comment>
<dbReference type="InterPro" id="IPR050363">
    <property type="entry name" value="MIP/Aquaporin"/>
</dbReference>
<name>C5NZL8_COCP7</name>
<evidence type="ECO:0000256" key="7">
    <source>
        <dbReference type="ARBA" id="ARBA00023136"/>
    </source>
</evidence>
<evidence type="ECO:0000256" key="2">
    <source>
        <dbReference type="ARBA" id="ARBA00006175"/>
    </source>
</evidence>
<dbReference type="PANTHER" id="PTHR43829">
    <property type="entry name" value="AQUAPORIN OR AQUAGLYCEROPORIN RELATED"/>
    <property type="match status" value="1"/>
</dbReference>
<dbReference type="PANTHER" id="PTHR43829:SF9">
    <property type="entry name" value="AQUAPORIN-9"/>
    <property type="match status" value="1"/>
</dbReference>
<dbReference type="GO" id="GO:0005886">
    <property type="term" value="C:plasma membrane"/>
    <property type="evidence" value="ECO:0007669"/>
    <property type="project" value="TreeGrafter"/>
</dbReference>
<keyword evidence="3 10" id="KW-0813">Transport</keyword>
<dbReference type="SUPFAM" id="SSF81338">
    <property type="entry name" value="Aquaporin-like"/>
    <property type="match status" value="1"/>
</dbReference>
<evidence type="ECO:0000313" key="12">
    <source>
        <dbReference type="EMBL" id="EER29911.1"/>
    </source>
</evidence>
<gene>
    <name evidence="12" type="ORF">CPC735_012290</name>
</gene>
<protein>
    <submittedName>
        <fullName evidence="12">Aquaporin-7, putative</fullName>
    </submittedName>
</protein>
<keyword evidence="4 10" id="KW-0812">Transmembrane</keyword>
<evidence type="ECO:0000313" key="13">
    <source>
        <dbReference type="Proteomes" id="UP000009084"/>
    </source>
</evidence>
<evidence type="ECO:0000256" key="5">
    <source>
        <dbReference type="ARBA" id="ARBA00022737"/>
    </source>
</evidence>
<comment type="subcellular location">
    <subcellularLocation>
        <location evidence="1">Membrane</location>
        <topology evidence="1">Multi-pass membrane protein</topology>
    </subcellularLocation>
</comment>
<dbReference type="HOGENOM" id="CLU_020019_9_0_1"/>
<evidence type="ECO:0000256" key="6">
    <source>
        <dbReference type="ARBA" id="ARBA00022989"/>
    </source>
</evidence>
<comment type="caution">
    <text evidence="12">The sequence shown here is derived from an EMBL/GenBank/DDBJ whole genome shotgun (WGS) entry which is preliminary data.</text>
</comment>
<feature type="transmembrane region" description="Helical" evidence="11">
    <location>
        <begin position="197"/>
        <end position="219"/>
    </location>
</feature>
<dbReference type="EMBL" id="ACFW01000001">
    <property type="protein sequence ID" value="EER29911.1"/>
    <property type="molecule type" value="Genomic_DNA"/>
</dbReference>
<keyword evidence="7 11" id="KW-0472">Membrane</keyword>
<comment type="catalytic activity">
    <reaction evidence="9">
        <text>glycerol(in) = glycerol(out)</text>
        <dbReference type="Rhea" id="RHEA:29675"/>
        <dbReference type="ChEBI" id="CHEBI:17754"/>
    </reaction>
</comment>
<dbReference type="FunFam" id="1.20.1080.10:FF:000027">
    <property type="entry name" value="MIP aquaporin"/>
    <property type="match status" value="1"/>
</dbReference>
<organism evidence="12 13">
    <name type="scientific">Coccidioides posadasii (strain C735)</name>
    <name type="common">Valley fever fungus</name>
    <dbReference type="NCBI Taxonomy" id="222929"/>
    <lineage>
        <taxon>Eukaryota</taxon>
        <taxon>Fungi</taxon>
        <taxon>Dikarya</taxon>
        <taxon>Ascomycota</taxon>
        <taxon>Pezizomycotina</taxon>
        <taxon>Eurotiomycetes</taxon>
        <taxon>Eurotiomycetidae</taxon>
        <taxon>Onygenales</taxon>
        <taxon>Onygenaceae</taxon>
        <taxon>Coccidioides</taxon>
    </lineage>
</organism>
<dbReference type="Proteomes" id="UP000009084">
    <property type="component" value="Unassembled WGS sequence"/>
</dbReference>
<dbReference type="Gene3D" id="1.20.1080.10">
    <property type="entry name" value="Glycerol uptake facilitator protein"/>
    <property type="match status" value="1"/>
</dbReference>
<proteinExistence type="inferred from homology"/>
<feature type="transmembrane region" description="Helical" evidence="11">
    <location>
        <begin position="145"/>
        <end position="166"/>
    </location>
</feature>
<dbReference type="InterPro" id="IPR000425">
    <property type="entry name" value="MIP"/>
</dbReference>
<reference evidence="12 13" key="1">
    <citation type="journal article" date="2009" name="Genome Res.">
        <title>Comparative genomic analyses of the human fungal pathogens Coccidioides and their relatives.</title>
        <authorList>
            <person name="Sharpton T.J."/>
            <person name="Stajich J.E."/>
            <person name="Rounsley S.D."/>
            <person name="Gardner M.J."/>
            <person name="Wortman J.R."/>
            <person name="Jordar V.S."/>
            <person name="Maiti R."/>
            <person name="Kodira C.D."/>
            <person name="Neafsey D.E."/>
            <person name="Zeng Q."/>
            <person name="Hung C.-Y."/>
            <person name="McMahan C."/>
            <person name="Muszewska A."/>
            <person name="Grynberg M."/>
            <person name="Mandel M.A."/>
            <person name="Kellner E.M."/>
            <person name="Barker B.M."/>
            <person name="Galgiani J.N."/>
            <person name="Orbach M.J."/>
            <person name="Kirkland T.N."/>
            <person name="Cole G.T."/>
            <person name="Henn M.R."/>
            <person name="Birren B.W."/>
            <person name="Taylor J.W."/>
        </authorList>
    </citation>
    <scope>NUCLEOTIDE SEQUENCE [LARGE SCALE GENOMIC DNA]</scope>
    <source>
        <strain evidence="13">C735</strain>
    </source>
</reference>
<dbReference type="GO" id="GO:0015254">
    <property type="term" value="F:glycerol channel activity"/>
    <property type="evidence" value="ECO:0007669"/>
    <property type="project" value="TreeGrafter"/>
</dbReference>
<evidence type="ECO:0000256" key="4">
    <source>
        <dbReference type="ARBA" id="ARBA00022692"/>
    </source>
</evidence>
<dbReference type="InterPro" id="IPR022357">
    <property type="entry name" value="MIP_CS"/>
</dbReference>
<sequence length="310" mass="33729">MAPTVEEIAAKTSADAGPETRDELVWSKIRRNLREPFGEFCGVFLLVLFGNGSIAQVVLSKGEKGAFQSINWGWGIGAMLGVYAAGRSGGHINPAVTLAMCVYRKFPWRKFPVYVLAQCLGGFIASAIVYANYITAIDFFEGGPGIRTVGLATSSAGIFATYPAPFVTRTSQFFSEFIASTILVFCLYALLDNKNLGAGNLTPLGVFFILFGIGACFGWETGYAINMARDFAPRLLSYILGYGPGVWSAGGYYFWIPIVAPFLGCVFGGFLYDVFLYEGDSPVNTPLLGLKRLFHPTPEVWSNTKSEMYV</sequence>
<evidence type="ECO:0000256" key="11">
    <source>
        <dbReference type="SAM" id="Phobius"/>
    </source>
</evidence>
<evidence type="ECO:0000256" key="9">
    <source>
        <dbReference type="ARBA" id="ARBA00049405"/>
    </source>
</evidence>
<evidence type="ECO:0000256" key="1">
    <source>
        <dbReference type="ARBA" id="ARBA00004141"/>
    </source>
</evidence>
<dbReference type="PRINTS" id="PR00783">
    <property type="entry name" value="MINTRINSICP"/>
</dbReference>
<feature type="transmembrane region" description="Helical" evidence="11">
    <location>
        <begin position="253"/>
        <end position="272"/>
    </location>
</feature>
<dbReference type="PRINTS" id="PR02019">
    <property type="entry name" value="AQUAPORIN7"/>
</dbReference>
<dbReference type="Pfam" id="PF00230">
    <property type="entry name" value="MIP"/>
    <property type="match status" value="1"/>
</dbReference>
<feature type="transmembrane region" description="Helical" evidence="11">
    <location>
        <begin position="111"/>
        <end position="133"/>
    </location>
</feature>
<dbReference type="NCBIfam" id="TIGR00861">
    <property type="entry name" value="MIP"/>
    <property type="match status" value="1"/>
</dbReference>
<dbReference type="PROSITE" id="PS00221">
    <property type="entry name" value="MIP"/>
    <property type="match status" value="1"/>
</dbReference>
<feature type="transmembrane region" description="Helical" evidence="11">
    <location>
        <begin position="71"/>
        <end position="90"/>
    </location>
</feature>
<evidence type="ECO:0000256" key="10">
    <source>
        <dbReference type="RuleBase" id="RU000477"/>
    </source>
</evidence>
<dbReference type="AlphaFoldDB" id="C5NZL8"/>
<dbReference type="OrthoDB" id="3222at2759"/>
<keyword evidence="6 11" id="KW-1133">Transmembrane helix</keyword>
<dbReference type="VEuPathDB" id="FungiDB:CPC735_012290"/>
<feature type="transmembrane region" description="Helical" evidence="11">
    <location>
        <begin position="37"/>
        <end position="59"/>
    </location>
</feature>
<feature type="transmembrane region" description="Helical" evidence="11">
    <location>
        <begin position="173"/>
        <end position="191"/>
    </location>
</feature>
<keyword evidence="5" id="KW-0677">Repeat</keyword>
<accession>C5NZL8</accession>
<comment type="similarity">
    <text evidence="2 10">Belongs to the MIP/aquaporin (TC 1.A.8) family.</text>
</comment>
<evidence type="ECO:0000256" key="8">
    <source>
        <dbReference type="ARBA" id="ARBA00034651"/>
    </source>
</evidence>